<feature type="region of interest" description="Disordered" evidence="1">
    <location>
        <begin position="219"/>
        <end position="253"/>
    </location>
</feature>
<feature type="compositionally biased region" description="Low complexity" evidence="1">
    <location>
        <begin position="295"/>
        <end position="307"/>
    </location>
</feature>
<comment type="caution">
    <text evidence="3">The sequence shown here is derived from an EMBL/GenBank/DDBJ whole genome shotgun (WGS) entry which is preliminary data.</text>
</comment>
<feature type="transmembrane region" description="Helical" evidence="2">
    <location>
        <begin position="1347"/>
        <end position="1366"/>
    </location>
</feature>
<proteinExistence type="predicted"/>
<evidence type="ECO:0000256" key="1">
    <source>
        <dbReference type="SAM" id="MobiDB-lite"/>
    </source>
</evidence>
<dbReference type="EMBL" id="JARBHB010000003">
    <property type="protein sequence ID" value="KAJ8890427.1"/>
    <property type="molecule type" value="Genomic_DNA"/>
</dbReference>
<dbReference type="InterPro" id="IPR036397">
    <property type="entry name" value="RNaseH_sf"/>
</dbReference>
<sequence length="1381" mass="151678">MSQQARLDSPLHKRDTIVAYWLLRSSEVFVQHSFNTHSYYCFLIVTGSQLKGAWLRNCGPITVVVVEKNKCLKFTSLGGEGDNADTYSKGDGNGNTTREPVDHRQWPPRFLGSIPGGVAPGFSYVGIVLRDAVDADGNVDRWEMEHGRNVSDGGNGRTWRKSTGQRRRAGVTPARGGSRLVVAWPHREQTSPSNYGCGAPLACGCARPNGAARQVARVSTLGHREEGGKGVTSKRGRGGVPGRTWPLHVGTPFRGPDPPGYTYLAQEAAATCPRHLCQSRLNEGAGETGDIRENPPTSGTSSGTIPTCENSGATSPGIAPGSSRWEASILTTTQPRPRCRRLDTRQFQAEPQGPMSSRAIQNHLLAVGIQKPPPYLCPLYVTRLNDYRLFTINFKMCSLYREQPITWEREYRHSTLDTWKRVDESKYQTRSQALDERPRKSDWSLSTRVQHGGCGNLVWGLLTCDGVGPLVHVPSTLIDERCRWQIMCTHFCAYGALQDTCAYKLQQDNAPVHPLQNYDPRTRINDPAIDKTLSLWGKKRYWVTAAAAASADLGVVCHESRSVTQCEVAPQRVDLVVFNPPGKRACTSVDLQKTSNILCVQALEGQGSPPSTITKRWNAMEGKRECPEKTRRSMATSATFPIPESLDNKQLLTNFARGNRAGRCRWSTGFLGYFLPTHSGAAPFPPRFTLVRSLKTSLLRGLCSCASKVKKKRGSDTGDSYTHAKRLIAPTRKACILTLQLAEKLSIVRGARPSTLFHFPFRLHSPPSSGAGCDVAASSMHIALLSRPQSKGGARTSPDTGRPSPAMARLTPGSRHTTPRLPLRASLPPARNTTLRLTGPAAGAACYFLPALLATTTSLCSSLHCVQPLYYSLRFLADSLLVMCLSYRLFMLRKRQSCIITLNAAVCEAFTHKCRGHRVTASGTQATRIARCFVTPAGRATGIARQPLRIDVHNKGAVVAERLARSPPTKAYLAQSPAGSPDFRMWESCRTMPLVGGHLPLSPPPHSGAVLYSPKSPSSALKTSLLRAAQISSLTHLHLKLILPCARWSAKRRDIVVNPADKQNLQRPVASIRSSTIRPSITSQTDARAVHRASRSQSANVYGNIKGTDTEFRLFVLIQVVHPQEKPGKQGKFKEFHMGSTCRMCESTAEGTVLLMKEGGRWRGSKTMRQCSSPLPDHRMARLSPLCAHRRQRGRVITQVITLCVLTASATAVCIRFPSGRCVRFVNSILARSPLKSENSSNENVGRLHRTAPNAVPSCPTRVQYGTGRVIVLARGVNEHHREYVSRFATSLENLENRKISGNSKIVREIREMSGNFKQRSLFSILRGEQSLYAITSLTMMSGVSPVYVAAVYTLVVAALLVDAALANDRNRRQDRICSRH</sequence>
<feature type="region of interest" description="Disordered" evidence="1">
    <location>
        <begin position="285"/>
        <end position="325"/>
    </location>
</feature>
<reference evidence="3 4" key="1">
    <citation type="submission" date="2023-02" db="EMBL/GenBank/DDBJ databases">
        <title>LHISI_Scaffold_Assembly.</title>
        <authorList>
            <person name="Stuart O.P."/>
            <person name="Cleave R."/>
            <person name="Magrath M.J.L."/>
            <person name="Mikheyev A.S."/>
        </authorList>
    </citation>
    <scope>NUCLEOTIDE SEQUENCE [LARGE SCALE GENOMIC DNA]</scope>
    <source>
        <strain evidence="3">Daus_M_001</strain>
        <tissue evidence="3">Leg muscle</tissue>
    </source>
</reference>
<keyword evidence="4" id="KW-1185">Reference proteome</keyword>
<feature type="region of interest" description="Disordered" evidence="1">
    <location>
        <begin position="786"/>
        <end position="825"/>
    </location>
</feature>
<name>A0ABQ9I1D6_9NEOP</name>
<feature type="region of interest" description="Disordered" evidence="1">
    <location>
        <begin position="145"/>
        <end position="175"/>
    </location>
</feature>
<dbReference type="Proteomes" id="UP001159363">
    <property type="component" value="Chromosome 3"/>
</dbReference>
<dbReference type="Gene3D" id="3.30.420.10">
    <property type="entry name" value="Ribonuclease H-like superfamily/Ribonuclease H"/>
    <property type="match status" value="1"/>
</dbReference>
<organism evidence="3 4">
    <name type="scientific">Dryococelus australis</name>
    <dbReference type="NCBI Taxonomy" id="614101"/>
    <lineage>
        <taxon>Eukaryota</taxon>
        <taxon>Metazoa</taxon>
        <taxon>Ecdysozoa</taxon>
        <taxon>Arthropoda</taxon>
        <taxon>Hexapoda</taxon>
        <taxon>Insecta</taxon>
        <taxon>Pterygota</taxon>
        <taxon>Neoptera</taxon>
        <taxon>Polyneoptera</taxon>
        <taxon>Phasmatodea</taxon>
        <taxon>Verophasmatodea</taxon>
        <taxon>Anareolatae</taxon>
        <taxon>Phasmatidae</taxon>
        <taxon>Eurycanthinae</taxon>
        <taxon>Dryococelus</taxon>
    </lineage>
</organism>
<evidence type="ECO:0000313" key="3">
    <source>
        <dbReference type="EMBL" id="KAJ8890427.1"/>
    </source>
</evidence>
<gene>
    <name evidence="3" type="ORF">PR048_009936</name>
</gene>
<keyword evidence="2" id="KW-1133">Transmembrane helix</keyword>
<keyword evidence="2" id="KW-0472">Membrane</keyword>
<evidence type="ECO:0000313" key="4">
    <source>
        <dbReference type="Proteomes" id="UP001159363"/>
    </source>
</evidence>
<accession>A0ABQ9I1D6</accession>
<feature type="compositionally biased region" description="Basic residues" evidence="1">
    <location>
        <begin position="158"/>
        <end position="169"/>
    </location>
</feature>
<feature type="region of interest" description="Disordered" evidence="1">
    <location>
        <begin position="84"/>
        <end position="107"/>
    </location>
</feature>
<evidence type="ECO:0000256" key="2">
    <source>
        <dbReference type="SAM" id="Phobius"/>
    </source>
</evidence>
<keyword evidence="2" id="KW-0812">Transmembrane</keyword>
<protein>
    <submittedName>
        <fullName evidence="3">Uncharacterized protein</fullName>
    </submittedName>
</protein>